<reference evidence="2 3" key="1">
    <citation type="journal article" date="2022" name="bioRxiv">
        <title>Genomics of Preaxostyla Flagellates Illuminates Evolutionary Transitions and the Path Towards Mitochondrial Loss.</title>
        <authorList>
            <person name="Novak L.V.F."/>
            <person name="Treitli S.C."/>
            <person name="Pyrih J."/>
            <person name="Halakuc P."/>
            <person name="Pipaliya S.V."/>
            <person name="Vacek V."/>
            <person name="Brzon O."/>
            <person name="Soukal P."/>
            <person name="Eme L."/>
            <person name="Dacks J.B."/>
            <person name="Karnkowska A."/>
            <person name="Elias M."/>
            <person name="Hampl V."/>
        </authorList>
    </citation>
    <scope>NUCLEOTIDE SEQUENCE [LARGE SCALE GENOMIC DNA]</scope>
    <source>
        <strain evidence="2">NAU3</strain>
        <tissue evidence="2">Gut</tissue>
    </source>
</reference>
<feature type="transmembrane region" description="Helical" evidence="1">
    <location>
        <begin position="20"/>
        <end position="40"/>
    </location>
</feature>
<evidence type="ECO:0000313" key="2">
    <source>
        <dbReference type="EMBL" id="KAK2957338.1"/>
    </source>
</evidence>
<dbReference type="EMBL" id="JARBJD010000047">
    <property type="protein sequence ID" value="KAK2957338.1"/>
    <property type="molecule type" value="Genomic_DNA"/>
</dbReference>
<gene>
    <name evidence="2" type="ORF">BLNAU_7716</name>
</gene>
<keyword evidence="3" id="KW-1185">Reference proteome</keyword>
<proteinExistence type="predicted"/>
<comment type="caution">
    <text evidence="2">The sequence shown here is derived from an EMBL/GenBank/DDBJ whole genome shotgun (WGS) entry which is preliminary data.</text>
</comment>
<keyword evidence="1" id="KW-1133">Transmembrane helix</keyword>
<keyword evidence="1" id="KW-0812">Transmembrane</keyword>
<name>A0ABQ9Y0U6_9EUKA</name>
<sequence>MDMDPFVMQPTVYGKGASPMILLSIVYILVSLLLTCEIYFELKYRPPFSSRLKRISIYSFLLQNVWVACVTMVPFPYNHVAAEVLTTTIPTLINFCGLISFSIWVIITLTAPHLRPSKRVKILVVIYLLVVIVLHVADIITNFLGRYVVRLSSDTKLHTVSQLLSAVSYVLVGVVLCIAGFRLLRIVRLRVYLHVVRWKVNLIVVVSQLLALICVAQFFYKLFDAIHLNVIETTMENSAKTCGESDPKTGETWKKSCHSFHWIFFGWYFSFDCVSDILIACAFIPFTITRILKVEEDEDEAETIIPSTDPRHRALMPGGTDSVNSLSDSFFSVNDDSTIDEKLLFSTGGAKKGGMWEGLHGEVLGRGEGEKSGKRKILFRSSKLAQGSDREMIVPLL</sequence>
<evidence type="ECO:0000256" key="1">
    <source>
        <dbReference type="SAM" id="Phobius"/>
    </source>
</evidence>
<feature type="transmembrane region" description="Helical" evidence="1">
    <location>
        <begin position="89"/>
        <end position="110"/>
    </location>
</feature>
<feature type="transmembrane region" description="Helical" evidence="1">
    <location>
        <begin position="122"/>
        <end position="143"/>
    </location>
</feature>
<accession>A0ABQ9Y0U6</accession>
<feature type="transmembrane region" description="Helical" evidence="1">
    <location>
        <begin position="163"/>
        <end position="184"/>
    </location>
</feature>
<feature type="transmembrane region" description="Helical" evidence="1">
    <location>
        <begin position="196"/>
        <end position="220"/>
    </location>
</feature>
<organism evidence="2 3">
    <name type="scientific">Blattamonas nauphoetae</name>
    <dbReference type="NCBI Taxonomy" id="2049346"/>
    <lineage>
        <taxon>Eukaryota</taxon>
        <taxon>Metamonada</taxon>
        <taxon>Preaxostyla</taxon>
        <taxon>Oxymonadida</taxon>
        <taxon>Blattamonas</taxon>
    </lineage>
</organism>
<protein>
    <submittedName>
        <fullName evidence="2">Uncharacterized protein</fullName>
    </submittedName>
</protein>
<dbReference type="Proteomes" id="UP001281761">
    <property type="component" value="Unassembled WGS sequence"/>
</dbReference>
<keyword evidence="1" id="KW-0472">Membrane</keyword>
<feature type="transmembrane region" description="Helical" evidence="1">
    <location>
        <begin position="60"/>
        <end position="77"/>
    </location>
</feature>
<evidence type="ECO:0000313" key="3">
    <source>
        <dbReference type="Proteomes" id="UP001281761"/>
    </source>
</evidence>
<feature type="transmembrane region" description="Helical" evidence="1">
    <location>
        <begin position="262"/>
        <end position="284"/>
    </location>
</feature>